<dbReference type="PROSITE" id="PS50888">
    <property type="entry name" value="BHLH"/>
    <property type="match status" value="1"/>
</dbReference>
<dbReference type="InterPro" id="IPR011598">
    <property type="entry name" value="bHLH_dom"/>
</dbReference>
<keyword evidence="6" id="KW-0175">Coiled coil</keyword>
<dbReference type="InterPro" id="IPR057075">
    <property type="entry name" value="bHLH_IRO3"/>
</dbReference>
<protein>
    <submittedName>
        <fullName evidence="9">Transcription factor bHLH121</fullName>
    </submittedName>
</protein>
<feature type="domain" description="BHLH" evidence="8">
    <location>
        <begin position="82"/>
        <end position="132"/>
    </location>
</feature>
<evidence type="ECO:0000256" key="4">
    <source>
        <dbReference type="ARBA" id="ARBA00023163"/>
    </source>
</evidence>
<dbReference type="EMBL" id="JBBWWQ010000008">
    <property type="protein sequence ID" value="KAK8941467.1"/>
    <property type="molecule type" value="Genomic_DNA"/>
</dbReference>
<gene>
    <name evidence="9" type="primary">BHLH121</name>
    <name evidence="9" type="ORF">KSP39_PZI009911</name>
</gene>
<dbReference type="GO" id="GO:0046983">
    <property type="term" value="F:protein dimerization activity"/>
    <property type="evidence" value="ECO:0007669"/>
    <property type="project" value="InterPro"/>
</dbReference>
<feature type="region of interest" description="Disordered" evidence="7">
    <location>
        <begin position="239"/>
        <end position="299"/>
    </location>
</feature>
<feature type="region of interest" description="Disordered" evidence="7">
    <location>
        <begin position="311"/>
        <end position="381"/>
    </location>
</feature>
<dbReference type="SUPFAM" id="SSF47459">
    <property type="entry name" value="HLH, helix-loop-helix DNA-binding domain"/>
    <property type="match status" value="1"/>
</dbReference>
<comment type="similarity">
    <text evidence="1">Belongs to the bHLH protein family.</text>
</comment>
<keyword evidence="3" id="KW-0238">DNA-binding</keyword>
<dbReference type="Pfam" id="PF23177">
    <property type="entry name" value="bHLH_IRO3"/>
    <property type="match status" value="1"/>
</dbReference>
<dbReference type="SMART" id="SM00353">
    <property type="entry name" value="HLH"/>
    <property type="match status" value="1"/>
</dbReference>
<dbReference type="GO" id="GO:0006879">
    <property type="term" value="P:intracellular iron ion homeostasis"/>
    <property type="evidence" value="ECO:0007669"/>
    <property type="project" value="InterPro"/>
</dbReference>
<dbReference type="PANTHER" id="PTHR47001:SF1">
    <property type="entry name" value="TRANSCRIPTION FACTOR BHLH11"/>
    <property type="match status" value="1"/>
</dbReference>
<evidence type="ECO:0000313" key="10">
    <source>
        <dbReference type="Proteomes" id="UP001418222"/>
    </source>
</evidence>
<name>A0AAP0BJY4_9ASPA</name>
<feature type="compositionally biased region" description="Polar residues" evidence="7">
    <location>
        <begin position="282"/>
        <end position="299"/>
    </location>
</feature>
<evidence type="ECO:0000259" key="8">
    <source>
        <dbReference type="PROSITE" id="PS50888"/>
    </source>
</evidence>
<dbReference type="PANTHER" id="PTHR47001">
    <property type="entry name" value="TRANSCRIPTION FACTOR BHLH121"/>
    <property type="match status" value="1"/>
</dbReference>
<comment type="caution">
    <text evidence="9">The sequence shown here is derived from an EMBL/GenBank/DDBJ whole genome shotgun (WGS) entry which is preliminary data.</text>
</comment>
<feature type="compositionally biased region" description="Polar residues" evidence="7">
    <location>
        <begin position="316"/>
        <end position="331"/>
    </location>
</feature>
<evidence type="ECO:0000256" key="7">
    <source>
        <dbReference type="SAM" id="MobiDB-lite"/>
    </source>
</evidence>
<dbReference type="Gene3D" id="4.10.280.10">
    <property type="entry name" value="Helix-loop-helix DNA-binding domain"/>
    <property type="match status" value="1"/>
</dbReference>
<dbReference type="InterPro" id="IPR044579">
    <property type="entry name" value="bHLH11/121"/>
</dbReference>
<evidence type="ECO:0000256" key="1">
    <source>
        <dbReference type="ARBA" id="ARBA00005510"/>
    </source>
</evidence>
<dbReference type="AlphaFoldDB" id="A0AAP0BJY4"/>
<keyword evidence="4" id="KW-0804">Transcription</keyword>
<keyword evidence="2" id="KW-0805">Transcription regulation</keyword>
<reference evidence="9 10" key="1">
    <citation type="journal article" date="2022" name="Nat. Plants">
        <title>Genomes of leafy and leafless Platanthera orchids illuminate the evolution of mycoheterotrophy.</title>
        <authorList>
            <person name="Li M.H."/>
            <person name="Liu K.W."/>
            <person name="Li Z."/>
            <person name="Lu H.C."/>
            <person name="Ye Q.L."/>
            <person name="Zhang D."/>
            <person name="Wang J.Y."/>
            <person name="Li Y.F."/>
            <person name="Zhong Z.M."/>
            <person name="Liu X."/>
            <person name="Yu X."/>
            <person name="Liu D.K."/>
            <person name="Tu X.D."/>
            <person name="Liu B."/>
            <person name="Hao Y."/>
            <person name="Liao X.Y."/>
            <person name="Jiang Y.T."/>
            <person name="Sun W.H."/>
            <person name="Chen J."/>
            <person name="Chen Y.Q."/>
            <person name="Ai Y."/>
            <person name="Zhai J.W."/>
            <person name="Wu S.S."/>
            <person name="Zhou Z."/>
            <person name="Hsiao Y.Y."/>
            <person name="Wu W.L."/>
            <person name="Chen Y.Y."/>
            <person name="Lin Y.F."/>
            <person name="Hsu J.L."/>
            <person name="Li C.Y."/>
            <person name="Wang Z.W."/>
            <person name="Zhao X."/>
            <person name="Zhong W.Y."/>
            <person name="Ma X.K."/>
            <person name="Ma L."/>
            <person name="Huang J."/>
            <person name="Chen G.Z."/>
            <person name="Huang M.Z."/>
            <person name="Huang L."/>
            <person name="Peng D.H."/>
            <person name="Luo Y.B."/>
            <person name="Zou S.Q."/>
            <person name="Chen S.P."/>
            <person name="Lan S."/>
            <person name="Tsai W.C."/>
            <person name="Van de Peer Y."/>
            <person name="Liu Z.J."/>
        </authorList>
    </citation>
    <scope>NUCLEOTIDE SEQUENCE [LARGE SCALE GENOMIC DNA]</scope>
    <source>
        <strain evidence="9">Lor287</strain>
    </source>
</reference>
<evidence type="ECO:0000256" key="2">
    <source>
        <dbReference type="ARBA" id="ARBA00023015"/>
    </source>
</evidence>
<keyword evidence="5" id="KW-0539">Nucleus</keyword>
<organism evidence="9 10">
    <name type="scientific">Platanthera zijinensis</name>
    <dbReference type="NCBI Taxonomy" id="2320716"/>
    <lineage>
        <taxon>Eukaryota</taxon>
        <taxon>Viridiplantae</taxon>
        <taxon>Streptophyta</taxon>
        <taxon>Embryophyta</taxon>
        <taxon>Tracheophyta</taxon>
        <taxon>Spermatophyta</taxon>
        <taxon>Magnoliopsida</taxon>
        <taxon>Liliopsida</taxon>
        <taxon>Asparagales</taxon>
        <taxon>Orchidaceae</taxon>
        <taxon>Orchidoideae</taxon>
        <taxon>Orchideae</taxon>
        <taxon>Orchidinae</taxon>
        <taxon>Platanthera</taxon>
    </lineage>
</organism>
<keyword evidence="10" id="KW-1185">Reference proteome</keyword>
<sequence>MNSRDHFLTSEILFEQHQTSHRGTLARQLVKEGKRSKIFRVCGGTSEPGPWSCPLFFFPLLFLLQERSSQMAEQVVKDLSSARKTHKADREKLRRDRLNEQFLDLGNAIDSDRPRNDKATILADAILMLKDLTAQVHKLKAEHTSLSDESRELTQEKNELREEKAALKSEIDSLNVQYQPRLGCLYPWATVDPSVVMQPPSPYPFPIPVPVPSGSMPFHSPIPLYPFFQNQSPVAAPGHCSSYHPYSSSNPHTEQQPTQPLPRHPHPSNNNNNHTAFKHESQSCPADQRGSGSERSSAEFNDVVTELELKIPGCASPSNSKTTTNEQNSPSEGRRGCRSRKLQSKGSENPDASSSSRCSSPPEMPASSSTSNGGDSVGNGG</sequence>
<evidence type="ECO:0000256" key="6">
    <source>
        <dbReference type="SAM" id="Coils"/>
    </source>
</evidence>
<dbReference type="GO" id="GO:0003677">
    <property type="term" value="F:DNA binding"/>
    <property type="evidence" value="ECO:0007669"/>
    <property type="project" value="UniProtKB-KW"/>
</dbReference>
<evidence type="ECO:0000313" key="9">
    <source>
        <dbReference type="EMBL" id="KAK8941467.1"/>
    </source>
</evidence>
<feature type="compositionally biased region" description="Low complexity" evidence="7">
    <location>
        <begin position="241"/>
        <end position="252"/>
    </location>
</feature>
<dbReference type="Proteomes" id="UP001418222">
    <property type="component" value="Unassembled WGS sequence"/>
</dbReference>
<evidence type="ECO:0000256" key="5">
    <source>
        <dbReference type="ARBA" id="ARBA00023242"/>
    </source>
</evidence>
<dbReference type="CDD" id="cd11446">
    <property type="entry name" value="bHLH_AtILR3_like"/>
    <property type="match status" value="1"/>
</dbReference>
<evidence type="ECO:0000256" key="3">
    <source>
        <dbReference type="ARBA" id="ARBA00023125"/>
    </source>
</evidence>
<proteinExistence type="inferred from homology"/>
<dbReference type="InterPro" id="IPR036638">
    <property type="entry name" value="HLH_DNA-bd_sf"/>
</dbReference>
<dbReference type="GO" id="GO:0003700">
    <property type="term" value="F:DNA-binding transcription factor activity"/>
    <property type="evidence" value="ECO:0007669"/>
    <property type="project" value="InterPro"/>
</dbReference>
<feature type="coiled-coil region" evidence="6">
    <location>
        <begin position="122"/>
        <end position="177"/>
    </location>
</feature>
<accession>A0AAP0BJY4</accession>